<gene>
    <name evidence="2" type="ORF">FWILDA_LOCUS8017</name>
</gene>
<dbReference type="EMBL" id="CAMKVN010001650">
    <property type="protein sequence ID" value="CAI2177297.1"/>
    <property type="molecule type" value="Genomic_DNA"/>
</dbReference>
<dbReference type="AlphaFoldDB" id="A0A9W4X0G9"/>
<feature type="non-terminal residue" evidence="2">
    <location>
        <position position="1"/>
    </location>
</feature>
<evidence type="ECO:0000313" key="2">
    <source>
        <dbReference type="EMBL" id="CAI2177297.1"/>
    </source>
</evidence>
<dbReference type="Proteomes" id="UP001153678">
    <property type="component" value="Unassembled WGS sequence"/>
</dbReference>
<comment type="caution">
    <text evidence="2">The sequence shown here is derived from an EMBL/GenBank/DDBJ whole genome shotgun (WGS) entry which is preliminary data.</text>
</comment>
<feature type="region of interest" description="Disordered" evidence="1">
    <location>
        <begin position="16"/>
        <end position="52"/>
    </location>
</feature>
<evidence type="ECO:0000313" key="3">
    <source>
        <dbReference type="Proteomes" id="UP001153678"/>
    </source>
</evidence>
<proteinExistence type="predicted"/>
<sequence length="52" mass="6296">DETEIKESNIIDDDWKVNDLEETNNQDEDSFKKEKELKNNNEMVKPIEKHEF</sequence>
<evidence type="ECO:0000256" key="1">
    <source>
        <dbReference type="SAM" id="MobiDB-lite"/>
    </source>
</evidence>
<protein>
    <submittedName>
        <fullName evidence="2">2018_t:CDS:1</fullName>
    </submittedName>
</protein>
<accession>A0A9W4X0G9</accession>
<organism evidence="2 3">
    <name type="scientific">Funneliformis geosporum</name>
    <dbReference type="NCBI Taxonomy" id="1117311"/>
    <lineage>
        <taxon>Eukaryota</taxon>
        <taxon>Fungi</taxon>
        <taxon>Fungi incertae sedis</taxon>
        <taxon>Mucoromycota</taxon>
        <taxon>Glomeromycotina</taxon>
        <taxon>Glomeromycetes</taxon>
        <taxon>Glomerales</taxon>
        <taxon>Glomeraceae</taxon>
        <taxon>Funneliformis</taxon>
    </lineage>
</organism>
<name>A0A9W4X0G9_9GLOM</name>
<reference evidence="2" key="1">
    <citation type="submission" date="2022-08" db="EMBL/GenBank/DDBJ databases">
        <authorList>
            <person name="Kallberg Y."/>
            <person name="Tangrot J."/>
            <person name="Rosling A."/>
        </authorList>
    </citation>
    <scope>NUCLEOTIDE SEQUENCE</scope>
    <source>
        <strain evidence="2">Wild A</strain>
    </source>
</reference>
<keyword evidence="3" id="KW-1185">Reference proteome</keyword>
<feature type="compositionally biased region" description="Basic and acidic residues" evidence="1">
    <location>
        <begin position="29"/>
        <end position="52"/>
    </location>
</feature>